<accession>A0A382V0F8</accession>
<name>A0A382V0F8_9ZZZZ</name>
<dbReference type="GO" id="GO:0046872">
    <property type="term" value="F:metal ion binding"/>
    <property type="evidence" value="ECO:0007669"/>
    <property type="project" value="UniProtKB-KW"/>
</dbReference>
<organism evidence="7">
    <name type="scientific">marine metagenome</name>
    <dbReference type="NCBI Taxonomy" id="408172"/>
    <lineage>
        <taxon>unclassified sequences</taxon>
        <taxon>metagenomes</taxon>
        <taxon>ecological metagenomes</taxon>
    </lineage>
</organism>
<gene>
    <name evidence="7" type="ORF">METZ01_LOCUS392262</name>
</gene>
<dbReference type="InterPro" id="IPR036010">
    <property type="entry name" value="2Fe-2S_ferredoxin-like_sf"/>
</dbReference>
<evidence type="ECO:0000256" key="1">
    <source>
        <dbReference type="ARBA" id="ARBA00022714"/>
    </source>
</evidence>
<feature type="non-terminal residue" evidence="7">
    <location>
        <position position="1"/>
    </location>
</feature>
<dbReference type="Pfam" id="PF00111">
    <property type="entry name" value="Fer2"/>
    <property type="match status" value="1"/>
</dbReference>
<evidence type="ECO:0000256" key="2">
    <source>
        <dbReference type="ARBA" id="ARBA00022723"/>
    </source>
</evidence>
<keyword evidence="3" id="KW-0560">Oxidoreductase</keyword>
<dbReference type="InterPro" id="IPR051452">
    <property type="entry name" value="Diverse_Oxidoreductases"/>
</dbReference>
<dbReference type="FunFam" id="1.10.150.120:FF:000003">
    <property type="entry name" value="Carbon monoxide dehydrogenase, small subunit"/>
    <property type="match status" value="1"/>
</dbReference>
<dbReference type="PANTHER" id="PTHR44379:SF5">
    <property type="entry name" value="OXIDOREDUCTASE WITH IRON-SULFUR SUBUNIT"/>
    <property type="match status" value="1"/>
</dbReference>
<dbReference type="SUPFAM" id="SSF54292">
    <property type="entry name" value="2Fe-2S ferredoxin-like"/>
    <property type="match status" value="1"/>
</dbReference>
<keyword evidence="2" id="KW-0479">Metal-binding</keyword>
<evidence type="ECO:0000313" key="7">
    <source>
        <dbReference type="EMBL" id="SVD39408.1"/>
    </source>
</evidence>
<evidence type="ECO:0000256" key="3">
    <source>
        <dbReference type="ARBA" id="ARBA00023002"/>
    </source>
</evidence>
<dbReference type="Gene3D" id="1.10.150.120">
    <property type="entry name" value="[2Fe-2S]-binding domain"/>
    <property type="match status" value="1"/>
</dbReference>
<dbReference type="SUPFAM" id="SSF47741">
    <property type="entry name" value="CO dehydrogenase ISP C-domain like"/>
    <property type="match status" value="1"/>
</dbReference>
<dbReference type="InterPro" id="IPR006058">
    <property type="entry name" value="2Fe2S_fd_BS"/>
</dbReference>
<dbReference type="AlphaFoldDB" id="A0A382V0F8"/>
<dbReference type="EMBL" id="UINC01147847">
    <property type="protein sequence ID" value="SVD39408.1"/>
    <property type="molecule type" value="Genomic_DNA"/>
</dbReference>
<dbReference type="GO" id="GO:0051537">
    <property type="term" value="F:2 iron, 2 sulfur cluster binding"/>
    <property type="evidence" value="ECO:0007669"/>
    <property type="project" value="UniProtKB-KW"/>
</dbReference>
<sequence length="161" mass="17134">VKTILSLTINGVERDDVVPDNMLLVDYLREKAGLTGTKIGCDGGECGACTVLIDGRPRHACLTLSATCNGASVETVDGLSRDGRLTALQRGFNEKLGSQCGFCTPGMIMAAEGLLRRIPDPEEDEIRKALAANICRCTGYVKIIEAVQFAATEIRKGETAS</sequence>
<dbReference type="PROSITE" id="PS00197">
    <property type="entry name" value="2FE2S_FER_1"/>
    <property type="match status" value="1"/>
</dbReference>
<keyword evidence="4" id="KW-0408">Iron</keyword>
<protein>
    <recommendedName>
        <fullName evidence="6">2Fe-2S ferredoxin-type domain-containing protein</fullName>
    </recommendedName>
</protein>
<dbReference type="InterPro" id="IPR002888">
    <property type="entry name" value="2Fe-2S-bd"/>
</dbReference>
<dbReference type="CDD" id="cd00207">
    <property type="entry name" value="fer2"/>
    <property type="match status" value="1"/>
</dbReference>
<dbReference type="FunFam" id="3.10.20.30:FF:000020">
    <property type="entry name" value="Xanthine dehydrogenase iron-sulfur subunit"/>
    <property type="match status" value="1"/>
</dbReference>
<feature type="domain" description="2Fe-2S ferredoxin-type" evidence="6">
    <location>
        <begin position="3"/>
        <end position="79"/>
    </location>
</feature>
<evidence type="ECO:0000259" key="6">
    <source>
        <dbReference type="PROSITE" id="PS51085"/>
    </source>
</evidence>
<dbReference type="InterPro" id="IPR001041">
    <property type="entry name" value="2Fe-2S_ferredoxin-type"/>
</dbReference>
<dbReference type="InterPro" id="IPR012675">
    <property type="entry name" value="Beta-grasp_dom_sf"/>
</dbReference>
<proteinExistence type="predicted"/>
<keyword evidence="1" id="KW-0001">2Fe-2S</keyword>
<evidence type="ECO:0000256" key="5">
    <source>
        <dbReference type="ARBA" id="ARBA00023014"/>
    </source>
</evidence>
<dbReference type="Pfam" id="PF01799">
    <property type="entry name" value="Fer2_2"/>
    <property type="match status" value="1"/>
</dbReference>
<reference evidence="7" key="1">
    <citation type="submission" date="2018-05" db="EMBL/GenBank/DDBJ databases">
        <authorList>
            <person name="Lanie J.A."/>
            <person name="Ng W.-L."/>
            <person name="Kazmierczak K.M."/>
            <person name="Andrzejewski T.M."/>
            <person name="Davidsen T.M."/>
            <person name="Wayne K.J."/>
            <person name="Tettelin H."/>
            <person name="Glass J.I."/>
            <person name="Rusch D."/>
            <person name="Podicherti R."/>
            <person name="Tsui H.-C.T."/>
            <person name="Winkler M.E."/>
        </authorList>
    </citation>
    <scope>NUCLEOTIDE SEQUENCE</scope>
</reference>
<dbReference type="PANTHER" id="PTHR44379">
    <property type="entry name" value="OXIDOREDUCTASE WITH IRON-SULFUR SUBUNIT"/>
    <property type="match status" value="1"/>
</dbReference>
<dbReference type="InterPro" id="IPR036884">
    <property type="entry name" value="2Fe-2S-bd_dom_sf"/>
</dbReference>
<evidence type="ECO:0000256" key="4">
    <source>
        <dbReference type="ARBA" id="ARBA00023004"/>
    </source>
</evidence>
<dbReference type="Gene3D" id="3.10.20.30">
    <property type="match status" value="1"/>
</dbReference>
<keyword evidence="5" id="KW-0411">Iron-sulfur</keyword>
<dbReference type="PROSITE" id="PS51085">
    <property type="entry name" value="2FE2S_FER_2"/>
    <property type="match status" value="1"/>
</dbReference>
<dbReference type="GO" id="GO:0016491">
    <property type="term" value="F:oxidoreductase activity"/>
    <property type="evidence" value="ECO:0007669"/>
    <property type="project" value="UniProtKB-KW"/>
</dbReference>